<dbReference type="Proteomes" id="UP001302602">
    <property type="component" value="Unassembled WGS sequence"/>
</dbReference>
<gene>
    <name evidence="1" type="ORF">N657DRAFT_182266</name>
</gene>
<sequence length="140" mass="15237">MESRPADNLRIQASLMLMPVEKGKVEDLRLTVTPDVGRLQAGPDSGPSHQPTNICSWGKNLLRRRRGRGRSARELRFTLLGDHHLAGGSIEQQVGKFSCIAVGYGTSLSQPNSVANNSAAFPRFSSPQFPLNLKLTALKS</sequence>
<dbReference type="EMBL" id="MU853224">
    <property type="protein sequence ID" value="KAK4126950.1"/>
    <property type="molecule type" value="Genomic_DNA"/>
</dbReference>
<keyword evidence="2" id="KW-1185">Reference proteome</keyword>
<dbReference type="AlphaFoldDB" id="A0AAN6Z5Y9"/>
<dbReference type="GeneID" id="87822896"/>
<evidence type="ECO:0000313" key="2">
    <source>
        <dbReference type="Proteomes" id="UP001302602"/>
    </source>
</evidence>
<reference evidence="1" key="2">
    <citation type="submission" date="2023-05" db="EMBL/GenBank/DDBJ databases">
        <authorList>
            <consortium name="Lawrence Berkeley National Laboratory"/>
            <person name="Steindorff A."/>
            <person name="Hensen N."/>
            <person name="Bonometti L."/>
            <person name="Westerberg I."/>
            <person name="Brannstrom I.O."/>
            <person name="Guillou S."/>
            <person name="Cros-Aarteil S."/>
            <person name="Calhoun S."/>
            <person name="Haridas S."/>
            <person name="Kuo A."/>
            <person name="Mondo S."/>
            <person name="Pangilinan J."/>
            <person name="Riley R."/>
            <person name="Labutti K."/>
            <person name="Andreopoulos B."/>
            <person name="Lipzen A."/>
            <person name="Chen C."/>
            <person name="Yanf M."/>
            <person name="Daum C."/>
            <person name="Ng V."/>
            <person name="Clum A."/>
            <person name="Ohm R."/>
            <person name="Martin F."/>
            <person name="Silar P."/>
            <person name="Natvig D."/>
            <person name="Lalanne C."/>
            <person name="Gautier V."/>
            <person name="Ament-Velasquez S.L."/>
            <person name="Kruys A."/>
            <person name="Hutchinson M.I."/>
            <person name="Powell A.J."/>
            <person name="Barry K."/>
            <person name="Miller A.N."/>
            <person name="Grigoriev I.V."/>
            <person name="Debuchy R."/>
            <person name="Gladieux P."/>
            <person name="Thoren M.H."/>
            <person name="Johannesson H."/>
        </authorList>
    </citation>
    <scope>NUCLEOTIDE SEQUENCE</scope>
    <source>
        <strain evidence="1">CBS 731.68</strain>
    </source>
</reference>
<evidence type="ECO:0000313" key="1">
    <source>
        <dbReference type="EMBL" id="KAK4126950.1"/>
    </source>
</evidence>
<proteinExistence type="predicted"/>
<accession>A0AAN6Z5Y9</accession>
<dbReference type="RefSeq" id="XP_062650721.1">
    <property type="nucleotide sequence ID" value="XM_062786130.1"/>
</dbReference>
<protein>
    <submittedName>
        <fullName evidence="1">Uncharacterized protein</fullName>
    </submittedName>
</protein>
<organism evidence="1 2">
    <name type="scientific">Parathielavia appendiculata</name>
    <dbReference type="NCBI Taxonomy" id="2587402"/>
    <lineage>
        <taxon>Eukaryota</taxon>
        <taxon>Fungi</taxon>
        <taxon>Dikarya</taxon>
        <taxon>Ascomycota</taxon>
        <taxon>Pezizomycotina</taxon>
        <taxon>Sordariomycetes</taxon>
        <taxon>Sordariomycetidae</taxon>
        <taxon>Sordariales</taxon>
        <taxon>Chaetomiaceae</taxon>
        <taxon>Parathielavia</taxon>
    </lineage>
</organism>
<reference evidence="1" key="1">
    <citation type="journal article" date="2023" name="Mol. Phylogenet. Evol.">
        <title>Genome-scale phylogeny and comparative genomics of the fungal order Sordariales.</title>
        <authorList>
            <person name="Hensen N."/>
            <person name="Bonometti L."/>
            <person name="Westerberg I."/>
            <person name="Brannstrom I.O."/>
            <person name="Guillou S."/>
            <person name="Cros-Aarteil S."/>
            <person name="Calhoun S."/>
            <person name="Haridas S."/>
            <person name="Kuo A."/>
            <person name="Mondo S."/>
            <person name="Pangilinan J."/>
            <person name="Riley R."/>
            <person name="LaButti K."/>
            <person name="Andreopoulos B."/>
            <person name="Lipzen A."/>
            <person name="Chen C."/>
            <person name="Yan M."/>
            <person name="Daum C."/>
            <person name="Ng V."/>
            <person name="Clum A."/>
            <person name="Steindorff A."/>
            <person name="Ohm R.A."/>
            <person name="Martin F."/>
            <person name="Silar P."/>
            <person name="Natvig D.O."/>
            <person name="Lalanne C."/>
            <person name="Gautier V."/>
            <person name="Ament-Velasquez S.L."/>
            <person name="Kruys A."/>
            <person name="Hutchinson M.I."/>
            <person name="Powell A.J."/>
            <person name="Barry K."/>
            <person name="Miller A.N."/>
            <person name="Grigoriev I.V."/>
            <person name="Debuchy R."/>
            <person name="Gladieux P."/>
            <person name="Hiltunen Thoren M."/>
            <person name="Johannesson H."/>
        </authorList>
    </citation>
    <scope>NUCLEOTIDE SEQUENCE</scope>
    <source>
        <strain evidence="1">CBS 731.68</strain>
    </source>
</reference>
<name>A0AAN6Z5Y9_9PEZI</name>
<comment type="caution">
    <text evidence="1">The sequence shown here is derived from an EMBL/GenBank/DDBJ whole genome shotgun (WGS) entry which is preliminary data.</text>
</comment>